<dbReference type="STRING" id="1220535.IMCC14465_02960"/>
<keyword evidence="2 11" id="KW-0489">Methyltransferase</keyword>
<name>J9DXX8_9PROT</name>
<gene>
    <name evidence="11" type="primary">rlmE</name>
    <name evidence="11" type="synonym">ftsJ</name>
    <name evidence="11" type="synonym">rrmJ</name>
    <name evidence="14" type="ORF">IMCC14465_02960</name>
</gene>
<comment type="caution">
    <text evidence="14">The sequence shown here is derived from an EMBL/GenBank/DDBJ whole genome shotgun (WGS) entry which is preliminary data.</text>
</comment>
<feature type="binding site" evidence="11">
    <location>
        <position position="101"/>
    </location>
    <ligand>
        <name>S-adenosyl-L-methionine</name>
        <dbReference type="ChEBI" id="CHEBI:59789"/>
    </ligand>
</feature>
<dbReference type="PANTHER" id="PTHR10920">
    <property type="entry name" value="RIBOSOMAL RNA METHYLTRANSFERASE"/>
    <property type="match status" value="1"/>
</dbReference>
<dbReference type="InterPro" id="IPR029063">
    <property type="entry name" value="SAM-dependent_MTases_sf"/>
</dbReference>
<evidence type="ECO:0000256" key="5">
    <source>
        <dbReference type="ARBA" id="ARBA00037569"/>
    </source>
</evidence>
<comment type="subcellular location">
    <subcellularLocation>
        <location evidence="11">Cytoplasm</location>
    </subcellularLocation>
</comment>
<keyword evidence="1 11" id="KW-0698">rRNA processing</keyword>
<evidence type="ECO:0000313" key="14">
    <source>
        <dbReference type="EMBL" id="EJW21902.1"/>
    </source>
</evidence>
<evidence type="ECO:0000256" key="4">
    <source>
        <dbReference type="ARBA" id="ARBA00022691"/>
    </source>
</evidence>
<comment type="catalytic activity">
    <reaction evidence="10 11">
        <text>uridine(2552) in 23S rRNA + S-adenosyl-L-methionine = 2'-O-methyluridine(2552) in 23S rRNA + S-adenosyl-L-homocysteine + H(+)</text>
        <dbReference type="Rhea" id="RHEA:42720"/>
        <dbReference type="Rhea" id="RHEA-COMP:10202"/>
        <dbReference type="Rhea" id="RHEA-COMP:10203"/>
        <dbReference type="ChEBI" id="CHEBI:15378"/>
        <dbReference type="ChEBI" id="CHEBI:57856"/>
        <dbReference type="ChEBI" id="CHEBI:59789"/>
        <dbReference type="ChEBI" id="CHEBI:65315"/>
        <dbReference type="ChEBI" id="CHEBI:74478"/>
        <dbReference type="EC" id="2.1.1.166"/>
    </reaction>
</comment>
<dbReference type="eggNOG" id="COG0293">
    <property type="taxonomic scope" value="Bacteria"/>
</dbReference>
<feature type="binding site" evidence="11">
    <location>
        <position position="77"/>
    </location>
    <ligand>
        <name>S-adenosyl-L-methionine</name>
        <dbReference type="ChEBI" id="CHEBI:59789"/>
    </ligand>
</feature>
<dbReference type="PANTHER" id="PTHR10920:SF18">
    <property type="entry name" value="RRNA METHYLTRANSFERASE 2, MITOCHONDRIAL"/>
    <property type="match status" value="1"/>
</dbReference>
<feature type="binding site" evidence="11">
    <location>
        <position position="117"/>
    </location>
    <ligand>
        <name>S-adenosyl-L-methionine</name>
        <dbReference type="ChEBI" id="CHEBI:59789"/>
    </ligand>
</feature>
<keyword evidence="3 11" id="KW-0808">Transferase</keyword>
<dbReference type="PIRSF" id="PIRSF005461">
    <property type="entry name" value="23S_rRNA_mtase"/>
    <property type="match status" value="1"/>
</dbReference>
<dbReference type="OrthoDB" id="9790080at2"/>
<dbReference type="Pfam" id="PF01728">
    <property type="entry name" value="FtsJ"/>
    <property type="match status" value="1"/>
</dbReference>
<evidence type="ECO:0000256" key="11">
    <source>
        <dbReference type="HAMAP-Rule" id="MF_01547"/>
    </source>
</evidence>
<dbReference type="InterPro" id="IPR002877">
    <property type="entry name" value="RNA_MeTrfase_FtsJ_dom"/>
</dbReference>
<dbReference type="HAMAP" id="MF_01547">
    <property type="entry name" value="RNA_methyltr_E"/>
    <property type="match status" value="1"/>
</dbReference>
<feature type="binding site" evidence="11">
    <location>
        <position position="79"/>
    </location>
    <ligand>
        <name>S-adenosyl-L-methionine</name>
        <dbReference type="ChEBI" id="CHEBI:59789"/>
    </ligand>
</feature>
<dbReference type="Gene3D" id="3.40.50.150">
    <property type="entry name" value="Vaccinia Virus protein VP39"/>
    <property type="match status" value="1"/>
</dbReference>
<dbReference type="AlphaFoldDB" id="J9DXX8"/>
<dbReference type="SUPFAM" id="SSF53335">
    <property type="entry name" value="S-adenosyl-L-methionine-dependent methyltransferases"/>
    <property type="match status" value="1"/>
</dbReference>
<dbReference type="GO" id="GO:0008650">
    <property type="term" value="F:rRNA (uridine-2'-O-)-methyltransferase activity"/>
    <property type="evidence" value="ECO:0007669"/>
    <property type="project" value="UniProtKB-UniRule"/>
</dbReference>
<comment type="function">
    <text evidence="5 11">Specifically methylates the uridine in position 2552 of 23S rRNA at the 2'-O position of the ribose in the fully assembled 50S ribosomal subunit.</text>
</comment>
<feature type="active site" description="Proton acceptor" evidence="11 12">
    <location>
        <position position="181"/>
    </location>
</feature>
<sequence>MAKSGREGRLKTKVKTAKGRKISSTRWLERQLNDPYVAQAQQDGYRSRAAYKLIEIDDKYKLLKPGQCVVDLGCAPGGWLQVAVKRTRSDKNSGAYIIGIDIQDVDMIAGAEILKMDFMDDAAPDEICKLAGRAPDLVLSDMAAAVTGHKNTDHLRTIALAEAAAYFAIENLAPGGAFCAKVFQGGTEADLLGQLKKSFTRVIHVKPKASRKESSELYVIALGRKPGGP</sequence>
<dbReference type="Proteomes" id="UP000004836">
    <property type="component" value="Unassembled WGS sequence"/>
</dbReference>
<keyword evidence="11" id="KW-0963">Cytoplasm</keyword>
<dbReference type="GO" id="GO:0051301">
    <property type="term" value="P:cell division"/>
    <property type="evidence" value="ECO:0007669"/>
    <property type="project" value="UniProtKB-KW"/>
</dbReference>
<evidence type="ECO:0000256" key="9">
    <source>
        <dbReference type="ARBA" id="ARBA00042745"/>
    </source>
</evidence>
<evidence type="ECO:0000256" key="10">
    <source>
        <dbReference type="ARBA" id="ARBA00048970"/>
    </source>
</evidence>
<keyword evidence="15" id="KW-1185">Reference proteome</keyword>
<evidence type="ECO:0000313" key="15">
    <source>
        <dbReference type="Proteomes" id="UP000004836"/>
    </source>
</evidence>
<evidence type="ECO:0000256" key="6">
    <source>
        <dbReference type="ARBA" id="ARBA00038861"/>
    </source>
</evidence>
<evidence type="ECO:0000256" key="3">
    <source>
        <dbReference type="ARBA" id="ARBA00022679"/>
    </source>
</evidence>
<evidence type="ECO:0000259" key="13">
    <source>
        <dbReference type="Pfam" id="PF01728"/>
    </source>
</evidence>
<evidence type="ECO:0000256" key="12">
    <source>
        <dbReference type="PIRSR" id="PIRSR005461-1"/>
    </source>
</evidence>
<reference evidence="14 15" key="1">
    <citation type="journal article" date="2012" name="J. Bacteriol.">
        <title>Genome Sequence of Strain IMCC14465, Isolated from the East Sea, Belonging to the PS1 Clade of Alphaproteobacteria.</title>
        <authorList>
            <person name="Yang S.J."/>
            <person name="Kang I."/>
            <person name="Cho J.C."/>
        </authorList>
    </citation>
    <scope>NUCLEOTIDE SEQUENCE [LARGE SCALE GENOMIC DNA]</scope>
    <source>
        <strain evidence="14 15">IMCC14465</strain>
    </source>
</reference>
<proteinExistence type="inferred from homology"/>
<comment type="similarity">
    <text evidence="11">Belongs to the class I-like SAM-binding methyltransferase superfamily. RNA methyltransferase RlmE family.</text>
</comment>
<evidence type="ECO:0000256" key="7">
    <source>
        <dbReference type="ARBA" id="ARBA00041129"/>
    </source>
</evidence>
<protein>
    <recommendedName>
        <fullName evidence="7 11">Ribosomal RNA large subunit methyltransferase E</fullName>
        <ecNumber evidence="6 11">2.1.1.166</ecNumber>
    </recommendedName>
    <alternativeName>
        <fullName evidence="9 11">23S rRNA Um2552 methyltransferase</fullName>
    </alternativeName>
    <alternativeName>
        <fullName evidence="8 11">rRNA (uridine-2'-O-)-methyltransferase</fullName>
    </alternativeName>
</protein>
<evidence type="ECO:0000256" key="2">
    <source>
        <dbReference type="ARBA" id="ARBA00022603"/>
    </source>
</evidence>
<feature type="domain" description="Ribosomal RNA methyltransferase FtsJ" evidence="13">
    <location>
        <begin position="45"/>
        <end position="224"/>
    </location>
</feature>
<evidence type="ECO:0000256" key="1">
    <source>
        <dbReference type="ARBA" id="ARBA00022552"/>
    </source>
</evidence>
<dbReference type="PATRIC" id="fig|1220535.3.peg.293"/>
<accession>J9DXX8</accession>
<dbReference type="EMBL" id="ALYF01000002">
    <property type="protein sequence ID" value="EJW21902.1"/>
    <property type="molecule type" value="Genomic_DNA"/>
</dbReference>
<evidence type="ECO:0000256" key="8">
    <source>
        <dbReference type="ARBA" id="ARBA00041995"/>
    </source>
</evidence>
<keyword evidence="4 11" id="KW-0949">S-adenosyl-L-methionine</keyword>
<feature type="binding site" evidence="11">
    <location>
        <position position="141"/>
    </location>
    <ligand>
        <name>S-adenosyl-L-methionine</name>
        <dbReference type="ChEBI" id="CHEBI:59789"/>
    </ligand>
</feature>
<keyword evidence="14" id="KW-0132">Cell division</keyword>
<keyword evidence="14" id="KW-0131">Cell cycle</keyword>
<dbReference type="InterPro" id="IPR015507">
    <property type="entry name" value="rRNA-MeTfrase_E"/>
</dbReference>
<dbReference type="InterPro" id="IPR050082">
    <property type="entry name" value="RNA_methyltr_RlmE"/>
</dbReference>
<organism evidence="14 15">
    <name type="scientific">alpha proteobacterium IMCC14465</name>
    <dbReference type="NCBI Taxonomy" id="1220535"/>
    <lineage>
        <taxon>Bacteria</taxon>
        <taxon>Pseudomonadati</taxon>
        <taxon>Pseudomonadota</taxon>
        <taxon>Alphaproteobacteria</taxon>
        <taxon>PS1 clade</taxon>
    </lineage>
</organism>
<dbReference type="GO" id="GO:0005737">
    <property type="term" value="C:cytoplasm"/>
    <property type="evidence" value="ECO:0007669"/>
    <property type="project" value="UniProtKB-SubCell"/>
</dbReference>
<dbReference type="EC" id="2.1.1.166" evidence="6 11"/>